<feature type="signal peptide" evidence="1">
    <location>
        <begin position="1"/>
        <end position="17"/>
    </location>
</feature>
<reference evidence="2 3" key="1">
    <citation type="submission" date="2020-04" db="EMBL/GenBank/DDBJ databases">
        <title>Perkinsus olseni comparative genomics.</title>
        <authorList>
            <person name="Bogema D.R."/>
        </authorList>
    </citation>
    <scope>NUCLEOTIDE SEQUENCE [LARGE SCALE GENOMIC DNA]</scope>
    <source>
        <strain evidence="2">00978-12</strain>
    </source>
</reference>
<protein>
    <submittedName>
        <fullName evidence="2">Uncharacterized protein</fullName>
    </submittedName>
</protein>
<organism evidence="2 3">
    <name type="scientific">Perkinsus olseni</name>
    <name type="common">Perkinsus atlanticus</name>
    <dbReference type="NCBI Taxonomy" id="32597"/>
    <lineage>
        <taxon>Eukaryota</taxon>
        <taxon>Sar</taxon>
        <taxon>Alveolata</taxon>
        <taxon>Perkinsozoa</taxon>
        <taxon>Perkinsea</taxon>
        <taxon>Perkinsida</taxon>
        <taxon>Perkinsidae</taxon>
        <taxon>Perkinsus</taxon>
    </lineage>
</organism>
<evidence type="ECO:0000256" key="1">
    <source>
        <dbReference type="SAM" id="SignalP"/>
    </source>
</evidence>
<dbReference type="Proteomes" id="UP000541610">
    <property type="component" value="Unassembled WGS sequence"/>
</dbReference>
<proteinExistence type="predicted"/>
<gene>
    <name evidence="2" type="ORF">FOZ60_007912</name>
</gene>
<dbReference type="AlphaFoldDB" id="A0A7J6NKQ0"/>
<dbReference type="EMBL" id="JABANP010000314">
    <property type="protein sequence ID" value="KAF4684404.1"/>
    <property type="molecule type" value="Genomic_DNA"/>
</dbReference>
<evidence type="ECO:0000313" key="2">
    <source>
        <dbReference type="EMBL" id="KAF4684404.1"/>
    </source>
</evidence>
<name>A0A7J6NKQ0_PEROL</name>
<comment type="caution">
    <text evidence="2">The sequence shown here is derived from an EMBL/GenBank/DDBJ whole genome shotgun (WGS) entry which is preliminary data.</text>
</comment>
<dbReference type="OrthoDB" id="10288509at2759"/>
<keyword evidence="1" id="KW-0732">Signal</keyword>
<sequence length="346" mass="38020">MGVTFSRLGLLLLPAVAIQSHVKEKRVNKNWVEPEVGHYESRSPTGVGSLPSLKLDIWREDTGPKGLKFECNLGGFINRGYLDAIPSSRSVALGKVDGSVDPHYQSGKCSRLKYEGGSTAINLAYSLYEISVNNRGSPNRSMFLCPVDNQGWTVYLRLERKNSGTIQRLFSPVQLVKSTSSEATSSPPTIEEVTIPPSGGELVEAVSHRVNRKALASPRVGYFTGKGDTVGVDLDITPSGGQLTLRPHSRGVRVELDRVPLVAALWGCWRFDMHKSLHKNVDTLKAVEDLVGITSNNMDDFLLCYSDGRWQLQLGSPSPLVVPLDRQAMKRHASVGEVTWPIKKRS</sequence>
<evidence type="ECO:0000313" key="3">
    <source>
        <dbReference type="Proteomes" id="UP000541610"/>
    </source>
</evidence>
<feature type="chain" id="PRO_5029721938" evidence="1">
    <location>
        <begin position="18"/>
        <end position="346"/>
    </location>
</feature>
<accession>A0A7J6NKQ0</accession>